<dbReference type="AlphaFoldDB" id="A0A3B0S0N3"/>
<gene>
    <name evidence="1" type="ORF">MNBD_ACTINO02-508</name>
</gene>
<evidence type="ECO:0000313" key="1">
    <source>
        <dbReference type="EMBL" id="VAV97799.1"/>
    </source>
</evidence>
<name>A0A3B0S0N3_9ZZZZ</name>
<reference evidence="1" key="1">
    <citation type="submission" date="2018-06" db="EMBL/GenBank/DDBJ databases">
        <authorList>
            <person name="Zhirakovskaya E."/>
        </authorList>
    </citation>
    <scope>NUCLEOTIDE SEQUENCE</scope>
</reference>
<protein>
    <submittedName>
        <fullName evidence="1">Uncharacterized protein</fullName>
    </submittedName>
</protein>
<dbReference type="EMBL" id="UOEK01000125">
    <property type="protein sequence ID" value="VAV97799.1"/>
    <property type="molecule type" value="Genomic_DNA"/>
</dbReference>
<sequence>MAIRVSEFPVQGRSGIGKMTRCSAVTALFLRPGSVVATTSTPCSRFMYDLSGLDGAAVNRL</sequence>
<organism evidence="1">
    <name type="scientific">hydrothermal vent metagenome</name>
    <dbReference type="NCBI Taxonomy" id="652676"/>
    <lineage>
        <taxon>unclassified sequences</taxon>
        <taxon>metagenomes</taxon>
        <taxon>ecological metagenomes</taxon>
    </lineage>
</organism>
<proteinExistence type="predicted"/>
<accession>A0A3B0S0N3</accession>